<name>A0A1Y5I7D5_OSTTA</name>
<reference evidence="2" key="1">
    <citation type="submission" date="2017-04" db="EMBL/GenBank/DDBJ databases">
        <title>Population genomics of picophytoplankton unveils novel chromosome hypervariability.</title>
        <authorList>
            <consortium name="DOE Joint Genome Institute"/>
            <person name="Blanc-Mathieu R."/>
            <person name="Krasovec M."/>
            <person name="Hebrard M."/>
            <person name="Yau S."/>
            <person name="Desgranges E."/>
            <person name="Martin J."/>
            <person name="Schackwitz W."/>
            <person name="Kuo A."/>
            <person name="Salin G."/>
            <person name="Donnadieu C."/>
            <person name="Desdevises Y."/>
            <person name="Sanchez-Ferandin S."/>
            <person name="Moreau H."/>
            <person name="Rivals E."/>
            <person name="Grigoriev I.V."/>
            <person name="Grimsley N."/>
            <person name="Eyre-Walker A."/>
            <person name="Piganeau G."/>
        </authorList>
    </citation>
    <scope>NUCLEOTIDE SEQUENCE [LARGE SCALE GENOMIC DNA]</scope>
    <source>
        <strain evidence="2">RCC 1115</strain>
    </source>
</reference>
<dbReference type="AlphaFoldDB" id="A0A1Y5I7D5"/>
<organism evidence="2">
    <name type="scientific">Ostreococcus tauri</name>
    <name type="common">Marine green alga</name>
    <dbReference type="NCBI Taxonomy" id="70448"/>
    <lineage>
        <taxon>Eukaryota</taxon>
        <taxon>Viridiplantae</taxon>
        <taxon>Chlorophyta</taxon>
        <taxon>Mamiellophyceae</taxon>
        <taxon>Mamiellales</taxon>
        <taxon>Bathycoccaceae</taxon>
        <taxon>Ostreococcus</taxon>
    </lineage>
</organism>
<sequence>MIHYKRKTRARETAKRTRIEIQLRTTASRGTLRLRLILHDIGVTRVRDGQARHAVVSTARRSQVDVVCERNNTKHPSGFHPTPDASPRAFSASSPRTSGVVMHPRLGQHRVLFAINTNLLAPLRKVFSVDLYPSVYRPDRMTIVSRELMPSAAFFEPCFGAIFFLPRAPS</sequence>
<evidence type="ECO:0000256" key="1">
    <source>
        <dbReference type="SAM" id="MobiDB-lite"/>
    </source>
</evidence>
<dbReference type="EMBL" id="KZ155790">
    <property type="protein sequence ID" value="OUS45458.1"/>
    <property type="molecule type" value="Genomic_DNA"/>
</dbReference>
<dbReference type="Proteomes" id="UP000195557">
    <property type="component" value="Unassembled WGS sequence"/>
</dbReference>
<protein>
    <submittedName>
        <fullName evidence="2">Uncharacterized protein</fullName>
    </submittedName>
</protein>
<feature type="region of interest" description="Disordered" evidence="1">
    <location>
        <begin position="74"/>
        <end position="96"/>
    </location>
</feature>
<accession>A0A1Y5I7D5</accession>
<gene>
    <name evidence="2" type="ORF">BE221DRAFT_116290</name>
</gene>
<feature type="compositionally biased region" description="Low complexity" evidence="1">
    <location>
        <begin position="83"/>
        <end position="96"/>
    </location>
</feature>
<evidence type="ECO:0000313" key="2">
    <source>
        <dbReference type="EMBL" id="OUS45458.1"/>
    </source>
</evidence>
<proteinExistence type="predicted"/>